<evidence type="ECO:0000256" key="1">
    <source>
        <dbReference type="SAM" id="MobiDB-lite"/>
    </source>
</evidence>
<sequence>MKAHAPQINSLSSCRVVELFQKTVCPTRSSLREKGQSSARPSPRIRSPTENHEPAQDIGERFMVKEESPASVDLGRPRDEV</sequence>
<protein>
    <submittedName>
        <fullName evidence="2">Uncharacterized protein</fullName>
    </submittedName>
</protein>
<accession>A0A4Y2D4Q3</accession>
<reference evidence="2 3" key="1">
    <citation type="journal article" date="2019" name="Sci. Rep.">
        <title>Orb-weaving spider Araneus ventricosus genome elucidates the spidroin gene catalogue.</title>
        <authorList>
            <person name="Kono N."/>
            <person name="Nakamura H."/>
            <person name="Ohtoshi R."/>
            <person name="Moran D.A.P."/>
            <person name="Shinohara A."/>
            <person name="Yoshida Y."/>
            <person name="Fujiwara M."/>
            <person name="Mori M."/>
            <person name="Tomita M."/>
            <person name="Arakawa K."/>
        </authorList>
    </citation>
    <scope>NUCLEOTIDE SEQUENCE [LARGE SCALE GENOMIC DNA]</scope>
</reference>
<keyword evidence="3" id="KW-1185">Reference proteome</keyword>
<comment type="caution">
    <text evidence="2">The sequence shown here is derived from an EMBL/GenBank/DDBJ whole genome shotgun (WGS) entry which is preliminary data.</text>
</comment>
<feature type="region of interest" description="Disordered" evidence="1">
    <location>
        <begin position="26"/>
        <end position="81"/>
    </location>
</feature>
<feature type="compositionally biased region" description="Basic and acidic residues" evidence="1">
    <location>
        <begin position="47"/>
        <end position="68"/>
    </location>
</feature>
<name>A0A4Y2D4Q3_ARAVE</name>
<feature type="compositionally biased region" description="Low complexity" evidence="1">
    <location>
        <begin position="37"/>
        <end position="46"/>
    </location>
</feature>
<gene>
    <name evidence="2" type="ORF">AVEN_75660_1</name>
</gene>
<dbReference type="EMBL" id="BGPR01000303">
    <property type="protein sequence ID" value="GBM11710.1"/>
    <property type="molecule type" value="Genomic_DNA"/>
</dbReference>
<proteinExistence type="predicted"/>
<evidence type="ECO:0000313" key="2">
    <source>
        <dbReference type="EMBL" id="GBM11710.1"/>
    </source>
</evidence>
<dbReference type="Proteomes" id="UP000499080">
    <property type="component" value="Unassembled WGS sequence"/>
</dbReference>
<evidence type="ECO:0000313" key="3">
    <source>
        <dbReference type="Proteomes" id="UP000499080"/>
    </source>
</evidence>
<organism evidence="2 3">
    <name type="scientific">Araneus ventricosus</name>
    <name type="common">Orbweaver spider</name>
    <name type="synonym">Epeira ventricosa</name>
    <dbReference type="NCBI Taxonomy" id="182803"/>
    <lineage>
        <taxon>Eukaryota</taxon>
        <taxon>Metazoa</taxon>
        <taxon>Ecdysozoa</taxon>
        <taxon>Arthropoda</taxon>
        <taxon>Chelicerata</taxon>
        <taxon>Arachnida</taxon>
        <taxon>Araneae</taxon>
        <taxon>Araneomorphae</taxon>
        <taxon>Entelegynae</taxon>
        <taxon>Araneoidea</taxon>
        <taxon>Araneidae</taxon>
        <taxon>Araneus</taxon>
    </lineage>
</organism>
<dbReference type="AlphaFoldDB" id="A0A4Y2D4Q3"/>